<evidence type="ECO:0000259" key="4">
    <source>
        <dbReference type="PROSITE" id="PS50949"/>
    </source>
</evidence>
<sequence length="227" mass="27234">MELIELENKENLSMKNYVYKILKKNILELRLKPGKNLRKEEIAENLQVSRTPIREAFLKLAEEALIDVYPQRGTYVSYIDLDNVEEAKFMRQTLEKAVVKLACNLLTEDVLFKLRTNIKLQEMTSSQSDFLNFFRHDNNFHKILFDSCHKSNIWNAMDQMSNHLNRFRILSLNEKFNSKELIEEHRDIYKALENQDEEKVEKIMKEHIERVRIDANILKREHPEYFK</sequence>
<dbReference type="SUPFAM" id="SSF46785">
    <property type="entry name" value="Winged helix' DNA-binding domain"/>
    <property type="match status" value="1"/>
</dbReference>
<dbReference type="AlphaFoldDB" id="A0AAW4WSI5"/>
<keyword evidence="2" id="KW-0238">DNA-binding</keyword>
<dbReference type="InterPro" id="IPR008920">
    <property type="entry name" value="TF_FadR/GntR_C"/>
</dbReference>
<feature type="domain" description="HTH gntR-type" evidence="4">
    <location>
        <begin position="12"/>
        <end position="79"/>
    </location>
</feature>
<dbReference type="EMBL" id="JAJFAT010000002">
    <property type="protein sequence ID" value="MCC3144055.1"/>
    <property type="molecule type" value="Genomic_DNA"/>
</dbReference>
<evidence type="ECO:0000313" key="6">
    <source>
        <dbReference type="Proteomes" id="UP001199296"/>
    </source>
</evidence>
<evidence type="ECO:0000256" key="2">
    <source>
        <dbReference type="ARBA" id="ARBA00023125"/>
    </source>
</evidence>
<dbReference type="SUPFAM" id="SSF48008">
    <property type="entry name" value="GntR ligand-binding domain-like"/>
    <property type="match status" value="1"/>
</dbReference>
<organism evidence="5 6">
    <name type="scientific">Halanaerobium polyolivorans</name>
    <dbReference type="NCBI Taxonomy" id="2886943"/>
    <lineage>
        <taxon>Bacteria</taxon>
        <taxon>Bacillati</taxon>
        <taxon>Bacillota</taxon>
        <taxon>Clostridia</taxon>
        <taxon>Halanaerobiales</taxon>
        <taxon>Halanaerobiaceae</taxon>
        <taxon>Halanaerobium</taxon>
    </lineage>
</organism>
<dbReference type="PANTHER" id="PTHR43537">
    <property type="entry name" value="TRANSCRIPTIONAL REGULATOR, GNTR FAMILY"/>
    <property type="match status" value="1"/>
</dbReference>
<dbReference type="InterPro" id="IPR000524">
    <property type="entry name" value="Tscrpt_reg_HTH_GntR"/>
</dbReference>
<evidence type="ECO:0000256" key="3">
    <source>
        <dbReference type="ARBA" id="ARBA00023163"/>
    </source>
</evidence>
<accession>A0AAW4WSI5</accession>
<dbReference type="GO" id="GO:0003677">
    <property type="term" value="F:DNA binding"/>
    <property type="evidence" value="ECO:0007669"/>
    <property type="project" value="UniProtKB-KW"/>
</dbReference>
<dbReference type="SMART" id="SM00345">
    <property type="entry name" value="HTH_GNTR"/>
    <property type="match status" value="1"/>
</dbReference>
<dbReference type="CDD" id="cd07377">
    <property type="entry name" value="WHTH_GntR"/>
    <property type="match status" value="1"/>
</dbReference>
<dbReference type="PROSITE" id="PS50949">
    <property type="entry name" value="HTH_GNTR"/>
    <property type="match status" value="1"/>
</dbReference>
<dbReference type="Pfam" id="PF00392">
    <property type="entry name" value="GntR"/>
    <property type="match status" value="1"/>
</dbReference>
<dbReference type="GO" id="GO:0003700">
    <property type="term" value="F:DNA-binding transcription factor activity"/>
    <property type="evidence" value="ECO:0007669"/>
    <property type="project" value="InterPro"/>
</dbReference>
<dbReference type="InterPro" id="IPR036388">
    <property type="entry name" value="WH-like_DNA-bd_sf"/>
</dbReference>
<evidence type="ECO:0000256" key="1">
    <source>
        <dbReference type="ARBA" id="ARBA00023015"/>
    </source>
</evidence>
<protein>
    <submittedName>
        <fullName evidence="5">GntR family transcriptional regulator</fullName>
    </submittedName>
</protein>
<gene>
    <name evidence="5" type="ORF">LJ207_01830</name>
</gene>
<dbReference type="Proteomes" id="UP001199296">
    <property type="component" value="Unassembled WGS sequence"/>
</dbReference>
<dbReference type="InterPro" id="IPR036390">
    <property type="entry name" value="WH_DNA-bd_sf"/>
</dbReference>
<evidence type="ECO:0000313" key="5">
    <source>
        <dbReference type="EMBL" id="MCC3144055.1"/>
    </source>
</evidence>
<dbReference type="InterPro" id="IPR011711">
    <property type="entry name" value="GntR_C"/>
</dbReference>
<comment type="caution">
    <text evidence="5">The sequence shown here is derived from an EMBL/GenBank/DDBJ whole genome shotgun (WGS) entry which is preliminary data.</text>
</comment>
<reference evidence="5 6" key="1">
    <citation type="submission" date="2021-10" db="EMBL/GenBank/DDBJ databases">
        <authorList>
            <person name="Grouzdev D.S."/>
            <person name="Pantiukh K.S."/>
            <person name="Krutkina M.S."/>
        </authorList>
    </citation>
    <scope>NUCLEOTIDE SEQUENCE [LARGE SCALE GENOMIC DNA]</scope>
    <source>
        <strain evidence="5 6">Z-7514</strain>
    </source>
</reference>
<dbReference type="Pfam" id="PF07729">
    <property type="entry name" value="FCD"/>
    <property type="match status" value="1"/>
</dbReference>
<dbReference type="Gene3D" id="1.10.10.10">
    <property type="entry name" value="Winged helix-like DNA-binding domain superfamily/Winged helix DNA-binding domain"/>
    <property type="match status" value="1"/>
</dbReference>
<proteinExistence type="predicted"/>
<dbReference type="Gene3D" id="1.20.120.530">
    <property type="entry name" value="GntR ligand-binding domain-like"/>
    <property type="match status" value="1"/>
</dbReference>
<keyword evidence="1" id="KW-0805">Transcription regulation</keyword>
<keyword evidence="6" id="KW-1185">Reference proteome</keyword>
<dbReference type="PANTHER" id="PTHR43537:SF6">
    <property type="entry name" value="HTH-TYPE TRANSCRIPTIONAL REPRESSOR RSPR"/>
    <property type="match status" value="1"/>
</dbReference>
<dbReference type="RefSeq" id="WP_229343540.1">
    <property type="nucleotide sequence ID" value="NZ_JAJFAT010000002.1"/>
</dbReference>
<name>A0AAW4WSI5_9FIRM</name>
<keyword evidence="3" id="KW-0804">Transcription</keyword>
<dbReference type="SMART" id="SM00895">
    <property type="entry name" value="FCD"/>
    <property type="match status" value="1"/>
</dbReference>